<dbReference type="EMBL" id="BOOQ01000034">
    <property type="protein sequence ID" value="GII48750.1"/>
    <property type="molecule type" value="Genomic_DNA"/>
</dbReference>
<organism evidence="2 3">
    <name type="scientific">Planotetraspora silvatica</name>
    <dbReference type="NCBI Taxonomy" id="234614"/>
    <lineage>
        <taxon>Bacteria</taxon>
        <taxon>Bacillati</taxon>
        <taxon>Actinomycetota</taxon>
        <taxon>Actinomycetes</taxon>
        <taxon>Streptosporangiales</taxon>
        <taxon>Streptosporangiaceae</taxon>
        <taxon>Planotetraspora</taxon>
    </lineage>
</organism>
<evidence type="ECO:0000256" key="1">
    <source>
        <dbReference type="SAM" id="MobiDB-lite"/>
    </source>
</evidence>
<feature type="region of interest" description="Disordered" evidence="1">
    <location>
        <begin position="1"/>
        <end position="60"/>
    </location>
</feature>
<comment type="caution">
    <text evidence="2">The sequence shown here is derived from an EMBL/GenBank/DDBJ whole genome shotgun (WGS) entry which is preliminary data.</text>
</comment>
<protein>
    <submittedName>
        <fullName evidence="2">Uncharacterized protein</fullName>
    </submittedName>
</protein>
<evidence type="ECO:0000313" key="3">
    <source>
        <dbReference type="Proteomes" id="UP000644610"/>
    </source>
</evidence>
<keyword evidence="3" id="KW-1185">Reference proteome</keyword>
<dbReference type="Proteomes" id="UP000644610">
    <property type="component" value="Unassembled WGS sequence"/>
</dbReference>
<dbReference type="AlphaFoldDB" id="A0A8J3V2E7"/>
<gene>
    <name evidence="2" type="ORF">Psi02_51740</name>
</gene>
<name>A0A8J3V2E7_9ACTN</name>
<sequence>MRTEGADVRFVLGPGPARTVRAGRGADHENSCRSPKDGNSGTRRPNDETLPDMTGLRGGRDAIGAHASLDRDDARTPNARRYEALGRVMAVLAGEAEMLEACRDLAWWRGSDHSWHIEWRDGPNASEVAALLVERVQEPGFAGSLAGPAGLVTASMATLDVMGVSFVLRAVDPIGMTRLRARPGLWRMSATLDGAVTAGRRVAQRQHWEELLGG</sequence>
<reference evidence="2" key="1">
    <citation type="submission" date="2021-01" db="EMBL/GenBank/DDBJ databases">
        <title>Whole genome shotgun sequence of Planotetraspora silvatica NBRC 100141.</title>
        <authorList>
            <person name="Komaki H."/>
            <person name="Tamura T."/>
        </authorList>
    </citation>
    <scope>NUCLEOTIDE SEQUENCE</scope>
    <source>
        <strain evidence="2">NBRC 100141</strain>
    </source>
</reference>
<accession>A0A8J3V2E7</accession>
<evidence type="ECO:0000313" key="2">
    <source>
        <dbReference type="EMBL" id="GII48750.1"/>
    </source>
</evidence>
<feature type="compositionally biased region" description="Basic and acidic residues" evidence="1">
    <location>
        <begin position="24"/>
        <end position="36"/>
    </location>
</feature>
<proteinExistence type="predicted"/>